<reference evidence="1" key="1">
    <citation type="submission" date="2019-08" db="EMBL/GenBank/DDBJ databases">
        <authorList>
            <person name="Kucharzyk K."/>
            <person name="Murdoch R.W."/>
            <person name="Higgins S."/>
            <person name="Loffler F."/>
        </authorList>
    </citation>
    <scope>NUCLEOTIDE SEQUENCE</scope>
</reference>
<proteinExistence type="predicted"/>
<comment type="caution">
    <text evidence="1">The sequence shown here is derived from an EMBL/GenBank/DDBJ whole genome shotgun (WGS) entry which is preliminary data.</text>
</comment>
<evidence type="ECO:0000313" key="1">
    <source>
        <dbReference type="EMBL" id="MPM90819.1"/>
    </source>
</evidence>
<gene>
    <name evidence="1" type="ORF">SDC9_137941</name>
</gene>
<protein>
    <submittedName>
        <fullName evidence="1">Uncharacterized protein</fullName>
    </submittedName>
</protein>
<sequence>MSEQKANQKDKLTFQAEKFASYFPKGYTIEQMEESIIRMLDERRRNMQRSRDDAR</sequence>
<dbReference type="EMBL" id="VSSQ01037974">
    <property type="protein sequence ID" value="MPM90819.1"/>
    <property type="molecule type" value="Genomic_DNA"/>
</dbReference>
<dbReference type="AlphaFoldDB" id="A0A645DNG5"/>
<accession>A0A645DNG5</accession>
<organism evidence="1">
    <name type="scientific">bioreactor metagenome</name>
    <dbReference type="NCBI Taxonomy" id="1076179"/>
    <lineage>
        <taxon>unclassified sequences</taxon>
        <taxon>metagenomes</taxon>
        <taxon>ecological metagenomes</taxon>
    </lineage>
</organism>
<name>A0A645DNG5_9ZZZZ</name>